<evidence type="ECO:0000256" key="3">
    <source>
        <dbReference type="ARBA" id="ARBA00022475"/>
    </source>
</evidence>
<evidence type="ECO:0000256" key="1">
    <source>
        <dbReference type="ARBA" id="ARBA00004651"/>
    </source>
</evidence>
<comment type="caution">
    <text evidence="7">Lacks conserved residue(s) required for the propagation of feature annotation.</text>
</comment>
<evidence type="ECO:0000256" key="5">
    <source>
        <dbReference type="ARBA" id="ARBA00022989"/>
    </source>
</evidence>
<proteinExistence type="inferred from homology"/>
<protein>
    <recommendedName>
        <fullName evidence="7">UPF0056 membrane protein</fullName>
    </recommendedName>
</protein>
<comment type="caution">
    <text evidence="8">The sequence shown here is derived from an EMBL/GenBank/DDBJ whole genome shotgun (WGS) entry which is preliminary data.</text>
</comment>
<feature type="transmembrane region" description="Helical" evidence="7">
    <location>
        <begin position="138"/>
        <end position="160"/>
    </location>
</feature>
<comment type="similarity">
    <text evidence="2 7">Belongs to the UPF0056 (MarC) family.</text>
</comment>
<dbReference type="PANTHER" id="PTHR33508:SF10">
    <property type="entry name" value="UPF0056 INNER MEMBRANE PROTEIN YHGN"/>
    <property type="match status" value="1"/>
</dbReference>
<dbReference type="InterPro" id="IPR002771">
    <property type="entry name" value="Multi_antbiot-R_MarC"/>
</dbReference>
<feature type="transmembrane region" description="Helical" evidence="7">
    <location>
        <begin position="108"/>
        <end position="126"/>
    </location>
</feature>
<feature type="transmembrane region" description="Helical" evidence="7">
    <location>
        <begin position="43"/>
        <end position="64"/>
    </location>
</feature>
<feature type="transmembrane region" description="Helical" evidence="7">
    <location>
        <begin position="71"/>
        <end position="88"/>
    </location>
</feature>
<keyword evidence="6 7" id="KW-0472">Membrane</keyword>
<evidence type="ECO:0000313" key="8">
    <source>
        <dbReference type="EMBL" id="MFD2097470.1"/>
    </source>
</evidence>
<evidence type="ECO:0000256" key="4">
    <source>
        <dbReference type="ARBA" id="ARBA00022692"/>
    </source>
</evidence>
<keyword evidence="5 7" id="KW-1133">Transmembrane helix</keyword>
<dbReference type="PANTHER" id="PTHR33508">
    <property type="entry name" value="UPF0056 MEMBRANE PROTEIN YHCE"/>
    <property type="match status" value="1"/>
</dbReference>
<reference evidence="9" key="1">
    <citation type="journal article" date="2019" name="Int. J. Syst. Evol. Microbiol.">
        <title>The Global Catalogue of Microorganisms (GCM) 10K type strain sequencing project: providing services to taxonomists for standard genome sequencing and annotation.</title>
        <authorList>
            <consortium name="The Broad Institute Genomics Platform"/>
            <consortium name="The Broad Institute Genome Sequencing Center for Infectious Disease"/>
            <person name="Wu L."/>
            <person name="Ma J."/>
        </authorList>
    </citation>
    <scope>NUCLEOTIDE SEQUENCE [LARGE SCALE GENOMIC DNA]</scope>
    <source>
        <strain evidence="9">CGMCC 1.10992</strain>
    </source>
</reference>
<name>A0ABW4XPF5_9GAMM</name>
<dbReference type="NCBIfam" id="NF008010">
    <property type="entry name" value="PRK10739.1"/>
    <property type="match status" value="1"/>
</dbReference>
<dbReference type="NCBIfam" id="TIGR00427">
    <property type="entry name" value="NAAT family transporter"/>
    <property type="match status" value="1"/>
</dbReference>
<evidence type="ECO:0000256" key="2">
    <source>
        <dbReference type="ARBA" id="ARBA00009784"/>
    </source>
</evidence>
<keyword evidence="4 7" id="KW-0812">Transmembrane</keyword>
<feature type="transmembrane region" description="Helical" evidence="7">
    <location>
        <begin position="172"/>
        <end position="193"/>
    </location>
</feature>
<comment type="subcellular location">
    <subcellularLocation>
        <location evidence="1 7">Cell membrane</location>
        <topology evidence="1 7">Multi-pass membrane protein</topology>
    </subcellularLocation>
</comment>
<evidence type="ECO:0000256" key="6">
    <source>
        <dbReference type="ARBA" id="ARBA00023136"/>
    </source>
</evidence>
<keyword evidence="3" id="KW-1003">Cell membrane</keyword>
<evidence type="ECO:0000313" key="9">
    <source>
        <dbReference type="Proteomes" id="UP001597380"/>
    </source>
</evidence>
<keyword evidence="9" id="KW-1185">Reference proteome</keyword>
<dbReference type="RefSeq" id="WP_345340632.1">
    <property type="nucleotide sequence ID" value="NZ_BAABLI010000015.1"/>
</dbReference>
<gene>
    <name evidence="8" type="ORF">ACFSJ3_15840</name>
</gene>
<organism evidence="8 9">
    <name type="scientific">Corallincola platygyrae</name>
    <dbReference type="NCBI Taxonomy" id="1193278"/>
    <lineage>
        <taxon>Bacteria</taxon>
        <taxon>Pseudomonadati</taxon>
        <taxon>Pseudomonadota</taxon>
        <taxon>Gammaproteobacteria</taxon>
        <taxon>Alteromonadales</taxon>
        <taxon>Psychromonadaceae</taxon>
        <taxon>Corallincola</taxon>
    </lineage>
</organism>
<sequence>MDTLSAAVTLFLIMDPLGNLPIFLSVLKNIEPKRRRIVLIRELLISLVIMLLFLFAGSSILDFLQLSQESVSIAGGIILFLIALKMIFPQPGGVTGLAVGEEPFIVPLAIPLIAGPSILAALLLMAHQDPNRMVDWSLALIGAWAVSAVILMFSGLFHRLLGERGLTAMERLMGMILVMISVQMFLDGIFAYFRHMEAIG</sequence>
<dbReference type="Proteomes" id="UP001597380">
    <property type="component" value="Unassembled WGS sequence"/>
</dbReference>
<evidence type="ECO:0000256" key="7">
    <source>
        <dbReference type="RuleBase" id="RU362048"/>
    </source>
</evidence>
<dbReference type="EMBL" id="JBHUHT010000017">
    <property type="protein sequence ID" value="MFD2097470.1"/>
    <property type="molecule type" value="Genomic_DNA"/>
</dbReference>
<dbReference type="Pfam" id="PF01914">
    <property type="entry name" value="MarC"/>
    <property type="match status" value="1"/>
</dbReference>
<accession>A0ABW4XPF5</accession>